<gene>
    <name evidence="2" type="ORF">UFOVP181_395</name>
    <name evidence="1" type="ORF">UFOVP57_244</name>
</gene>
<sequence>MAIASLSKFTVPLASDQSASSQGMLMPKLKYRFRVMFENFGVSTPTTELTKQVAEAARPNVQFADQKIEVYNSTIHYAGRPTWQPVTIKLRDDVTGQVSKLVGEQLQKQYDFFEQSSAASGGDYKFLMRVEMLDGGNGANTPAVLETWECYGCYIVSSNYNTLSYGGQEILTVDLSIQADNCIQTTGGAAAPTQRAQGTAATGAGNRV</sequence>
<protein>
    <recommendedName>
        <fullName evidence="3">Tail tube protein</fullName>
    </recommendedName>
</protein>
<evidence type="ECO:0000313" key="2">
    <source>
        <dbReference type="EMBL" id="CAB5209271.1"/>
    </source>
</evidence>
<evidence type="ECO:0000313" key="1">
    <source>
        <dbReference type="EMBL" id="CAB4125843.1"/>
    </source>
</evidence>
<dbReference type="EMBL" id="LR798231">
    <property type="protein sequence ID" value="CAB5209271.1"/>
    <property type="molecule type" value="Genomic_DNA"/>
</dbReference>
<proteinExistence type="predicted"/>
<reference evidence="2" key="1">
    <citation type="submission" date="2020-05" db="EMBL/GenBank/DDBJ databases">
        <authorList>
            <person name="Chiriac C."/>
            <person name="Salcher M."/>
            <person name="Ghai R."/>
            <person name="Kavagutti S V."/>
        </authorList>
    </citation>
    <scope>NUCLEOTIDE SEQUENCE</scope>
</reference>
<dbReference type="EMBL" id="LR796187">
    <property type="protein sequence ID" value="CAB4125843.1"/>
    <property type="molecule type" value="Genomic_DNA"/>
</dbReference>
<accession>A0A6J7WF38</accession>
<evidence type="ECO:0008006" key="3">
    <source>
        <dbReference type="Google" id="ProtNLM"/>
    </source>
</evidence>
<organism evidence="2">
    <name type="scientific">uncultured Caudovirales phage</name>
    <dbReference type="NCBI Taxonomy" id="2100421"/>
    <lineage>
        <taxon>Viruses</taxon>
        <taxon>Duplodnaviria</taxon>
        <taxon>Heunggongvirae</taxon>
        <taxon>Uroviricota</taxon>
        <taxon>Caudoviricetes</taxon>
        <taxon>Peduoviridae</taxon>
        <taxon>Maltschvirus</taxon>
        <taxon>Maltschvirus maltsch</taxon>
    </lineage>
</organism>
<name>A0A6J7WF38_9CAUD</name>